<feature type="compositionally biased region" description="Polar residues" evidence="1">
    <location>
        <begin position="82"/>
        <end position="94"/>
    </location>
</feature>
<evidence type="ECO:0000313" key="3">
    <source>
        <dbReference type="Proteomes" id="UP000281474"/>
    </source>
</evidence>
<dbReference type="AlphaFoldDB" id="A0A3L8PY48"/>
<proteinExistence type="predicted"/>
<feature type="region of interest" description="Disordered" evidence="1">
    <location>
        <begin position="1"/>
        <end position="132"/>
    </location>
</feature>
<comment type="caution">
    <text evidence="2">The sequence shown here is derived from an EMBL/GenBank/DDBJ whole genome shotgun (WGS) entry which is preliminary data.</text>
</comment>
<accession>A0A3L8PY48</accession>
<dbReference type="Proteomes" id="UP000281474">
    <property type="component" value="Unassembled WGS sequence"/>
</dbReference>
<sequence length="156" mass="17396">MAITTHYGNVPIAPTNVATDSVRNENEHKKPIPPAKSVSDIHVERAIDPEKEHDAEQGQHQHHHQQQPEPEFSEQAEADISTELTSSATTTQVPPIQAALKRSDIHIGAEPPVILEHEPETQKVTPADAKDVRRQLSKVYQDEDYPKPKAMIDETL</sequence>
<protein>
    <submittedName>
        <fullName evidence="2">Uncharacterized protein</fullName>
    </submittedName>
</protein>
<dbReference type="EMBL" id="QZEI01000018">
    <property type="protein sequence ID" value="RLV60254.1"/>
    <property type="molecule type" value="Genomic_DNA"/>
</dbReference>
<dbReference type="OrthoDB" id="6402406at2"/>
<evidence type="ECO:0000256" key="1">
    <source>
        <dbReference type="SAM" id="MobiDB-lite"/>
    </source>
</evidence>
<organism evidence="2 3">
    <name type="scientific">Parashewanella curva</name>
    <dbReference type="NCBI Taxonomy" id="2338552"/>
    <lineage>
        <taxon>Bacteria</taxon>
        <taxon>Pseudomonadati</taxon>
        <taxon>Pseudomonadota</taxon>
        <taxon>Gammaproteobacteria</taxon>
        <taxon>Alteromonadales</taxon>
        <taxon>Shewanellaceae</taxon>
        <taxon>Parashewanella</taxon>
    </lineage>
</organism>
<dbReference type="RefSeq" id="WP_121838409.1">
    <property type="nucleotide sequence ID" value="NZ_ML014767.1"/>
</dbReference>
<keyword evidence="3" id="KW-1185">Reference proteome</keyword>
<name>A0A3L8PY48_9GAMM</name>
<reference evidence="2 3" key="1">
    <citation type="submission" date="2018-09" db="EMBL/GenBank/DDBJ databases">
        <title>Phylogeny of the Shewanellaceae, and recommendation for two new genera, Pseudoshewanella and Parashewanella.</title>
        <authorList>
            <person name="Wang G."/>
        </authorList>
    </citation>
    <scope>NUCLEOTIDE SEQUENCE [LARGE SCALE GENOMIC DNA]</scope>
    <source>
        <strain evidence="2 3">C51</strain>
    </source>
</reference>
<feature type="compositionally biased region" description="Basic and acidic residues" evidence="1">
    <location>
        <begin position="39"/>
        <end position="59"/>
    </location>
</feature>
<feature type="region of interest" description="Disordered" evidence="1">
    <location>
        <begin position="137"/>
        <end position="156"/>
    </location>
</feature>
<gene>
    <name evidence="2" type="ORF">D5018_07605</name>
</gene>
<evidence type="ECO:0000313" key="2">
    <source>
        <dbReference type="EMBL" id="RLV60254.1"/>
    </source>
</evidence>